<gene>
    <name evidence="2" type="ORF">E4T21_02545</name>
</gene>
<reference evidence="2" key="1">
    <citation type="submission" date="2021-02" db="EMBL/GenBank/DDBJ databases">
        <title>Strain Y2R2, a novel species of the genus Halomonas.</title>
        <authorList>
            <person name="Huang H."/>
        </authorList>
    </citation>
    <scope>NUCLEOTIDE SEQUENCE</scope>
    <source>
        <strain evidence="2">Y2R2</strain>
    </source>
</reference>
<evidence type="ECO:0000313" key="2">
    <source>
        <dbReference type="EMBL" id="QEM80558.1"/>
    </source>
</evidence>
<accession>A0A5C1NDM8</accession>
<proteinExistence type="predicted"/>
<dbReference type="Proteomes" id="UP000324285">
    <property type="component" value="Chromosome"/>
</dbReference>
<organism evidence="2 3">
    <name type="scientific">Halomonas binhaiensis</name>
    <dbReference type="NCBI Taxonomy" id="2562282"/>
    <lineage>
        <taxon>Bacteria</taxon>
        <taxon>Pseudomonadati</taxon>
        <taxon>Pseudomonadota</taxon>
        <taxon>Gammaproteobacteria</taxon>
        <taxon>Oceanospirillales</taxon>
        <taxon>Halomonadaceae</taxon>
        <taxon>Halomonas</taxon>
    </lineage>
</organism>
<evidence type="ECO:0000256" key="1">
    <source>
        <dbReference type="SAM" id="Phobius"/>
    </source>
</evidence>
<dbReference type="AlphaFoldDB" id="A0A5C1NDM8"/>
<name>A0A5C1NDM8_9GAMM</name>
<keyword evidence="1" id="KW-0812">Transmembrane</keyword>
<keyword evidence="1" id="KW-1133">Transmembrane helix</keyword>
<keyword evidence="1" id="KW-0472">Membrane</keyword>
<evidence type="ECO:0008006" key="4">
    <source>
        <dbReference type="Google" id="ProtNLM"/>
    </source>
</evidence>
<protein>
    <recommendedName>
        <fullName evidence="4">Prepilin-type N-terminal cleavage/methylation domain-containing protein</fullName>
    </recommendedName>
</protein>
<dbReference type="InterPro" id="IPR012902">
    <property type="entry name" value="N_methyl_site"/>
</dbReference>
<feature type="transmembrane region" description="Helical" evidence="1">
    <location>
        <begin position="12"/>
        <end position="35"/>
    </location>
</feature>
<dbReference type="KEGG" id="hbh:E4T21_02545"/>
<evidence type="ECO:0000313" key="3">
    <source>
        <dbReference type="Proteomes" id="UP000324285"/>
    </source>
</evidence>
<dbReference type="RefSeq" id="WP_149283240.1">
    <property type="nucleotide sequence ID" value="NZ_CP038437.2"/>
</dbReference>
<dbReference type="EMBL" id="CP038437">
    <property type="protein sequence ID" value="QEM80558.1"/>
    <property type="molecule type" value="Genomic_DNA"/>
</dbReference>
<keyword evidence="3" id="KW-1185">Reference proteome</keyword>
<dbReference type="OrthoDB" id="5296662at2"/>
<dbReference type="Pfam" id="PF07963">
    <property type="entry name" value="N_methyl"/>
    <property type="match status" value="1"/>
</dbReference>
<sequence length="152" mass="16210">MKHSFADQSGAGLVELLVAMVVASLVILGASQLFLGIQQNAKVLDDLSERQAVVSYAMEEISAGLRRGDAAPGDYELRTAPNGQGCSLYDRLSGQPLIDGLSSTGICGDEHVVMDMGYGIYRITLHLPDVATPLVLHVVDRSVVLTQLKAEQ</sequence>